<organism evidence="1">
    <name type="scientific">Rhizophora mucronata</name>
    <name type="common">Asiatic mangrove</name>
    <dbReference type="NCBI Taxonomy" id="61149"/>
    <lineage>
        <taxon>Eukaryota</taxon>
        <taxon>Viridiplantae</taxon>
        <taxon>Streptophyta</taxon>
        <taxon>Embryophyta</taxon>
        <taxon>Tracheophyta</taxon>
        <taxon>Spermatophyta</taxon>
        <taxon>Magnoliopsida</taxon>
        <taxon>eudicotyledons</taxon>
        <taxon>Gunneridae</taxon>
        <taxon>Pentapetalae</taxon>
        <taxon>rosids</taxon>
        <taxon>fabids</taxon>
        <taxon>Malpighiales</taxon>
        <taxon>Rhizophoraceae</taxon>
        <taxon>Rhizophora</taxon>
    </lineage>
</organism>
<sequence length="30" mass="3503">MHAARLVCVYSSCSLLRVKCLRVQFLIFVF</sequence>
<reference evidence="1" key="1">
    <citation type="submission" date="2018-02" db="EMBL/GenBank/DDBJ databases">
        <title>Rhizophora mucronata_Transcriptome.</title>
        <authorList>
            <person name="Meera S.P."/>
            <person name="Sreeshan A."/>
            <person name="Augustine A."/>
        </authorList>
    </citation>
    <scope>NUCLEOTIDE SEQUENCE</scope>
    <source>
        <tissue evidence="1">Leaf</tissue>
    </source>
</reference>
<name>A0A2P2Q0F4_RHIMU</name>
<dbReference type="EMBL" id="GGEC01079948">
    <property type="protein sequence ID" value="MBX60432.1"/>
    <property type="molecule type" value="Transcribed_RNA"/>
</dbReference>
<dbReference type="AlphaFoldDB" id="A0A2P2Q0F4"/>
<evidence type="ECO:0000313" key="1">
    <source>
        <dbReference type="EMBL" id="MBX60432.1"/>
    </source>
</evidence>
<accession>A0A2P2Q0F4</accession>
<proteinExistence type="predicted"/>
<protein>
    <submittedName>
        <fullName evidence="1">Uncharacterized protein</fullName>
    </submittedName>
</protein>